<dbReference type="InterPro" id="IPR037682">
    <property type="entry name" value="TonB_C"/>
</dbReference>
<reference evidence="6" key="1">
    <citation type="submission" date="2018-06" db="EMBL/GenBank/DDBJ databases">
        <authorList>
            <person name="Zhirakovskaya E."/>
        </authorList>
    </citation>
    <scope>NUCLEOTIDE SEQUENCE</scope>
</reference>
<feature type="domain" description="TonB C-terminal" evidence="5">
    <location>
        <begin position="1"/>
        <end position="75"/>
    </location>
</feature>
<dbReference type="PROSITE" id="PS52015">
    <property type="entry name" value="TONB_CTD"/>
    <property type="match status" value="1"/>
</dbReference>
<dbReference type="GO" id="GO:0016020">
    <property type="term" value="C:membrane"/>
    <property type="evidence" value="ECO:0007669"/>
    <property type="project" value="UniProtKB-SubCell"/>
</dbReference>
<protein>
    <recommendedName>
        <fullName evidence="5">TonB C-terminal domain-containing protein</fullName>
    </recommendedName>
</protein>
<evidence type="ECO:0000256" key="2">
    <source>
        <dbReference type="ARBA" id="ARBA00022692"/>
    </source>
</evidence>
<keyword evidence="2" id="KW-0812">Transmembrane</keyword>
<dbReference type="AlphaFoldDB" id="A0A3B0SBX2"/>
<evidence type="ECO:0000256" key="4">
    <source>
        <dbReference type="ARBA" id="ARBA00023136"/>
    </source>
</evidence>
<feature type="non-terminal residue" evidence="6">
    <location>
        <position position="1"/>
    </location>
</feature>
<dbReference type="Gene3D" id="3.30.2420.10">
    <property type="entry name" value="TonB"/>
    <property type="match status" value="1"/>
</dbReference>
<evidence type="ECO:0000256" key="3">
    <source>
        <dbReference type="ARBA" id="ARBA00022989"/>
    </source>
</evidence>
<dbReference type="NCBIfam" id="TIGR01352">
    <property type="entry name" value="tonB_Cterm"/>
    <property type="match status" value="1"/>
</dbReference>
<dbReference type="Pfam" id="PF03544">
    <property type="entry name" value="TonB_C"/>
    <property type="match status" value="1"/>
</dbReference>
<dbReference type="GO" id="GO:0055085">
    <property type="term" value="P:transmembrane transport"/>
    <property type="evidence" value="ECO:0007669"/>
    <property type="project" value="InterPro"/>
</dbReference>
<dbReference type="InterPro" id="IPR006260">
    <property type="entry name" value="TonB/TolA_C"/>
</dbReference>
<evidence type="ECO:0000259" key="5">
    <source>
        <dbReference type="PROSITE" id="PS52015"/>
    </source>
</evidence>
<sequence length="75" mass="8331">PARCERKASELETVTVFFDVTPQGRTANARAGVSTNACFNEAALRAISKWRFEPETTNGAARLSTNRRATLNFQR</sequence>
<proteinExistence type="predicted"/>
<gene>
    <name evidence="6" type="ORF">MNBD_ALPHA05-462</name>
</gene>
<dbReference type="SUPFAM" id="SSF74653">
    <property type="entry name" value="TolA/TonB C-terminal domain"/>
    <property type="match status" value="1"/>
</dbReference>
<accession>A0A3B0SBX2</accession>
<dbReference type="EMBL" id="UOEH01000299">
    <property type="protein sequence ID" value="VAW00212.1"/>
    <property type="molecule type" value="Genomic_DNA"/>
</dbReference>
<evidence type="ECO:0000256" key="1">
    <source>
        <dbReference type="ARBA" id="ARBA00004167"/>
    </source>
</evidence>
<comment type="subcellular location">
    <subcellularLocation>
        <location evidence="1">Membrane</location>
        <topology evidence="1">Single-pass membrane protein</topology>
    </subcellularLocation>
</comment>
<organism evidence="6">
    <name type="scientific">hydrothermal vent metagenome</name>
    <dbReference type="NCBI Taxonomy" id="652676"/>
    <lineage>
        <taxon>unclassified sequences</taxon>
        <taxon>metagenomes</taxon>
        <taxon>ecological metagenomes</taxon>
    </lineage>
</organism>
<name>A0A3B0SBX2_9ZZZZ</name>
<keyword evidence="4" id="KW-0472">Membrane</keyword>
<evidence type="ECO:0000313" key="6">
    <source>
        <dbReference type="EMBL" id="VAW00212.1"/>
    </source>
</evidence>
<keyword evidence="3" id="KW-1133">Transmembrane helix</keyword>